<dbReference type="Pfam" id="PF06962">
    <property type="entry name" value="rRNA_methylase"/>
    <property type="match status" value="1"/>
</dbReference>
<dbReference type="SUPFAM" id="SSF53335">
    <property type="entry name" value="S-adenosyl-L-methionine-dependent methyltransferases"/>
    <property type="match status" value="1"/>
</dbReference>
<dbReference type="CDD" id="cd02440">
    <property type="entry name" value="AdoMet_MTases"/>
    <property type="match status" value="1"/>
</dbReference>
<dbReference type="RefSeq" id="WP_105959193.1">
    <property type="nucleotide sequence ID" value="NZ_PVNS01000008.1"/>
</dbReference>
<keyword evidence="2" id="KW-1185">Reference proteome</keyword>
<dbReference type="PANTHER" id="PTHR35276:SF1">
    <property type="entry name" value="TRNA (MNM(5)S(2)U34)-METHYLTRANSFERASE, CHLOROPLASTIC"/>
    <property type="match status" value="1"/>
</dbReference>
<keyword evidence="1" id="KW-0489">Methyltransferase</keyword>
<evidence type="ECO:0000313" key="1">
    <source>
        <dbReference type="EMBL" id="PRO65354.1"/>
    </source>
</evidence>
<dbReference type="InterPro" id="IPR029063">
    <property type="entry name" value="SAM-dependent_MTases_sf"/>
</dbReference>
<dbReference type="AlphaFoldDB" id="A0A2P6MGF1"/>
<dbReference type="EMBL" id="PVNS01000008">
    <property type="protein sequence ID" value="PRO65354.1"/>
    <property type="molecule type" value="Genomic_DNA"/>
</dbReference>
<dbReference type="Gene3D" id="3.40.50.150">
    <property type="entry name" value="Vaccinia Virus protein VP39"/>
    <property type="match status" value="1"/>
</dbReference>
<dbReference type="PANTHER" id="PTHR35276">
    <property type="entry name" value="S-ADENOSYL-L-METHIONINE-DEPENDENT METHYLTRANSFERASES SUPERFAMILY PROTEIN"/>
    <property type="match status" value="1"/>
</dbReference>
<name>A0A2P6MGF1_ALKUR</name>
<reference evidence="1 2" key="1">
    <citation type="submission" date="2018-03" db="EMBL/GenBank/DDBJ databases">
        <title>Bacillus urumqiensis sp. nov., a moderately haloalkaliphilic bacterium isolated from a salt lake.</title>
        <authorList>
            <person name="Zhao B."/>
            <person name="Liao Z."/>
        </authorList>
    </citation>
    <scope>NUCLEOTIDE SEQUENCE [LARGE SCALE GENOMIC DNA]</scope>
    <source>
        <strain evidence="1 2">BZ-SZ-XJ18</strain>
    </source>
</reference>
<dbReference type="OrthoDB" id="9792989at2"/>
<keyword evidence="1" id="KW-0808">Transferase</keyword>
<dbReference type="Proteomes" id="UP000243650">
    <property type="component" value="Unassembled WGS sequence"/>
</dbReference>
<dbReference type="GO" id="GO:0008168">
    <property type="term" value="F:methyltransferase activity"/>
    <property type="evidence" value="ECO:0007669"/>
    <property type="project" value="UniProtKB-KW"/>
</dbReference>
<evidence type="ECO:0000313" key="2">
    <source>
        <dbReference type="Proteomes" id="UP000243650"/>
    </source>
</evidence>
<organism evidence="1 2">
    <name type="scientific">Alkalicoccus urumqiensis</name>
    <name type="common">Bacillus urumqiensis</name>
    <dbReference type="NCBI Taxonomy" id="1548213"/>
    <lineage>
        <taxon>Bacteria</taxon>
        <taxon>Bacillati</taxon>
        <taxon>Bacillota</taxon>
        <taxon>Bacilli</taxon>
        <taxon>Bacillales</taxon>
        <taxon>Bacillaceae</taxon>
        <taxon>Alkalicoccus</taxon>
    </lineage>
</organism>
<dbReference type="InterPro" id="IPR010719">
    <property type="entry name" value="MnmM_MeTrfase"/>
</dbReference>
<dbReference type="GO" id="GO:0032259">
    <property type="term" value="P:methylation"/>
    <property type="evidence" value="ECO:0007669"/>
    <property type="project" value="UniProtKB-KW"/>
</dbReference>
<accession>A0A2P6MGF1</accession>
<protein>
    <submittedName>
        <fullName evidence="1">rRNA methyltransferase</fullName>
    </submittedName>
</protein>
<comment type="caution">
    <text evidence="1">The sequence shown here is derived from an EMBL/GenBank/DDBJ whole genome shotgun (WGS) entry which is preliminary data.</text>
</comment>
<gene>
    <name evidence="1" type="ORF">C6I21_09330</name>
</gene>
<sequence length="189" mass="20221">MKSVLEAAKMFAGEVIPTGGHVLDATAGNGHDTTFLASCAGPEGTVTSMDIQQQALDETKERAPDWVTLVRDSHANAGKYLSGAPLDCVMFNLGYLPGGDKSVVTTPEETLQALRTLLPQLKAGGRIVMVVYHGHPGGENERDALMAFASSLPQKQVQALIYQYINQRGAAPFLVVLERLTTAELKLDV</sequence>
<proteinExistence type="predicted"/>